<organism evidence="2 3">
    <name type="scientific">Gymnopilus junonius</name>
    <name type="common">Spectacular rustgill mushroom</name>
    <name type="synonym">Gymnopilus spectabilis subsp. junonius</name>
    <dbReference type="NCBI Taxonomy" id="109634"/>
    <lineage>
        <taxon>Eukaryota</taxon>
        <taxon>Fungi</taxon>
        <taxon>Dikarya</taxon>
        <taxon>Basidiomycota</taxon>
        <taxon>Agaricomycotina</taxon>
        <taxon>Agaricomycetes</taxon>
        <taxon>Agaricomycetidae</taxon>
        <taxon>Agaricales</taxon>
        <taxon>Agaricineae</taxon>
        <taxon>Hymenogastraceae</taxon>
        <taxon>Gymnopilus</taxon>
    </lineage>
</organism>
<dbReference type="AlphaFoldDB" id="A0A9P5TQA6"/>
<feature type="compositionally biased region" description="Low complexity" evidence="1">
    <location>
        <begin position="789"/>
        <end position="799"/>
    </location>
</feature>
<dbReference type="OrthoDB" id="3254160at2759"/>
<feature type="compositionally biased region" description="Pro residues" evidence="1">
    <location>
        <begin position="855"/>
        <end position="869"/>
    </location>
</feature>
<feature type="compositionally biased region" description="Pro residues" evidence="1">
    <location>
        <begin position="824"/>
        <end position="840"/>
    </location>
</feature>
<evidence type="ECO:0000313" key="3">
    <source>
        <dbReference type="Proteomes" id="UP000724874"/>
    </source>
</evidence>
<sequence>MDVDIKGKAKEDNSDLKPFITGQTDVDWAPLQDNNLPRPFDLICSNLTGLGALSIDDFLNNAPAAVNLDINFHLQLPEQLPMFSSPEKPLSSSGPKADDAEDTKKRNAVALLRQTCQSVFGSSEVLNYEYLEEDLNNRQCILTITRPGGATRSYKSESGPLRRGDAKAQAAQVAIEMGAIDFIVSGDSDALKAKKGLLLNPLQVDMDDLEMDESKVNPLASPVKKESEEEIALREIELCCMEWRAGMIQPHWVYFNGYKDKKKHGAALKIALNAHVFRAYSVDPVYINAKAAKLACAAVALKEGVLDFIKYGNGQTGPIKIEDNGQEDGLPPIMNSAPPPALMKGVTLQEYYETLPKPFPEDVGDAPAVEINAPAWLNLTMQSARGARLVSNFTPIVDSTRHLHGHILRIERPDELRTYLVDPQFPKRGDAKSAVCLLAMSQGVGDYIRGLKEEAENKLPADRRKLANEKILQVLATEYSKVRHGNRMNFIFPTERDAFGCTLKVDISSNPAEPDIREYNAKTEYRNKADAKAAVACIAAEQGLIDLLRFRGATPPADYVPFWEAQVNGDGDNYVPKRKEPDREALGEDQDRKKRRKGNNDAHSPRPVSNFKLPEEHPLPPKPAGLSSSNAMSASANANNRWKKPHVTGPRGLGPSSNAYAPMPRSGGQDRSGHRSGGVPHPPHHSNGYPAMSSNSSSFSGYPHHARAPPPPPPPPAAPHSAYPYDDRTDYRQAPVPYPPVPAYPPPDPYGNVYPSYPAAAPPPPPPEFQAHHYPSPVYHTPPAPAPPAASHHYPAHYAAPPPAPPTPPHTMYGHYPYSVQYPQPQPQPPPPQYPPHPGYPVSYPSPHPVMFSPPAPVPVPVPVMPPSPSHYASYSPSHRPQYETLSPPPPVHPHSLPPKSPPRQPRAQRDFHHHAHRSSYPSPSVAEDYAPTKTHWQMNGNYRRHSTTGDSSRGRATSNNYRTRPQPPDDDRNQYMTQPPSPTSPPPLPAPPPVDDIRPNYGHTSSSSNLSVQPPPHIEQPPTNRETLIPTPEPEVTAPVTQLSAPKLEQVPSQSTQSQSSQSKSSSKTNVDILFKFCEKERLSKPTFYHKAVEKDGKSTYMVWVEKDAHRFELQHHFSSVVEGHEKLSKRVLQWNGRGLQRNNLFYIVFFFDIPRISSFFTDRFLHARLAICTPHV</sequence>
<feature type="compositionally biased region" description="Low complexity" evidence="1">
    <location>
        <begin position="627"/>
        <end position="640"/>
    </location>
</feature>
<feature type="compositionally biased region" description="Pro residues" evidence="1">
    <location>
        <begin position="736"/>
        <end position="749"/>
    </location>
</feature>
<reference evidence="2" key="1">
    <citation type="submission" date="2020-11" db="EMBL/GenBank/DDBJ databases">
        <authorList>
            <consortium name="DOE Joint Genome Institute"/>
            <person name="Ahrendt S."/>
            <person name="Riley R."/>
            <person name="Andreopoulos W."/>
            <person name="LaButti K."/>
            <person name="Pangilinan J."/>
            <person name="Ruiz-duenas F.J."/>
            <person name="Barrasa J.M."/>
            <person name="Sanchez-Garcia M."/>
            <person name="Camarero S."/>
            <person name="Miyauchi S."/>
            <person name="Serrano A."/>
            <person name="Linde D."/>
            <person name="Babiker R."/>
            <person name="Drula E."/>
            <person name="Ayuso-Fernandez I."/>
            <person name="Pacheco R."/>
            <person name="Padilla G."/>
            <person name="Ferreira P."/>
            <person name="Barriuso J."/>
            <person name="Kellner H."/>
            <person name="Castanera R."/>
            <person name="Alfaro M."/>
            <person name="Ramirez L."/>
            <person name="Pisabarro A.G."/>
            <person name="Kuo A."/>
            <person name="Tritt A."/>
            <person name="Lipzen A."/>
            <person name="He G."/>
            <person name="Yan M."/>
            <person name="Ng V."/>
            <person name="Cullen D."/>
            <person name="Martin F."/>
            <person name="Rosso M.-N."/>
            <person name="Henrissat B."/>
            <person name="Hibbett D."/>
            <person name="Martinez A.T."/>
            <person name="Grigoriev I.V."/>
        </authorList>
    </citation>
    <scope>NUCLEOTIDE SEQUENCE</scope>
    <source>
        <strain evidence="2">AH 44721</strain>
    </source>
</reference>
<feature type="compositionally biased region" description="Low complexity" evidence="1">
    <location>
        <begin position="870"/>
        <end position="880"/>
    </location>
</feature>
<feature type="compositionally biased region" description="Polar residues" evidence="1">
    <location>
        <begin position="1003"/>
        <end position="1013"/>
    </location>
</feature>
<accession>A0A9P5TQA6</accession>
<keyword evidence="3" id="KW-1185">Reference proteome</keyword>
<feature type="compositionally biased region" description="Pro residues" evidence="1">
    <location>
        <begin position="980"/>
        <end position="995"/>
    </location>
</feature>
<name>A0A9P5TQA6_GYMJU</name>
<dbReference type="EMBL" id="JADNYJ010000016">
    <property type="protein sequence ID" value="KAF8906987.1"/>
    <property type="molecule type" value="Genomic_DNA"/>
</dbReference>
<proteinExistence type="predicted"/>
<dbReference type="Proteomes" id="UP000724874">
    <property type="component" value="Unassembled WGS sequence"/>
</dbReference>
<evidence type="ECO:0000256" key="1">
    <source>
        <dbReference type="SAM" id="MobiDB-lite"/>
    </source>
</evidence>
<feature type="compositionally biased region" description="Pro residues" evidence="1">
    <location>
        <begin position="708"/>
        <end position="718"/>
    </location>
</feature>
<feature type="compositionally biased region" description="Polar residues" evidence="1">
    <location>
        <begin position="949"/>
        <end position="964"/>
    </location>
</feature>
<protein>
    <submittedName>
        <fullName evidence="2">Uncharacterized protein</fullName>
    </submittedName>
</protein>
<feature type="compositionally biased region" description="Pro residues" evidence="1">
    <location>
        <begin position="800"/>
        <end position="809"/>
    </location>
</feature>
<feature type="region of interest" description="Disordered" evidence="1">
    <location>
        <begin position="855"/>
        <end position="1033"/>
    </location>
</feature>
<evidence type="ECO:0000313" key="2">
    <source>
        <dbReference type="EMBL" id="KAF8906987.1"/>
    </source>
</evidence>
<feature type="region of interest" description="Disordered" evidence="1">
    <location>
        <begin position="83"/>
        <end position="103"/>
    </location>
</feature>
<feature type="compositionally biased region" description="Pro residues" evidence="1">
    <location>
        <begin position="887"/>
        <end position="905"/>
    </location>
</feature>
<dbReference type="PRINTS" id="PR01217">
    <property type="entry name" value="PRICHEXTENSN"/>
</dbReference>
<comment type="caution">
    <text evidence="2">The sequence shown here is derived from an EMBL/GenBank/DDBJ whole genome shotgun (WGS) entry which is preliminary data.</text>
</comment>
<gene>
    <name evidence="2" type="ORF">CPB84DRAFT_337114</name>
</gene>
<feature type="region of interest" description="Disordered" evidence="1">
    <location>
        <begin position="570"/>
        <end position="840"/>
    </location>
</feature>
<feature type="compositionally biased region" description="Basic and acidic residues" evidence="1">
    <location>
        <begin position="575"/>
        <end position="604"/>
    </location>
</feature>